<dbReference type="AlphaFoldDB" id="A0A1M5Z0P0"/>
<reference evidence="1 2" key="1">
    <citation type="submission" date="2016-11" db="EMBL/GenBank/DDBJ databases">
        <authorList>
            <person name="Jaros S."/>
            <person name="Januszkiewicz K."/>
            <person name="Wedrychowicz H."/>
        </authorList>
    </citation>
    <scope>NUCLEOTIDE SEQUENCE [LARGE SCALE GENOMIC DNA]</scope>
    <source>
        <strain evidence="1 2">DSM 13106</strain>
    </source>
</reference>
<sequence>MVISLDEAKLYLRIDSDEEDTLITNFILTAEEICEDILRFPISKFEEVPPVVRQAILYCVANLYEKREGTYYYLKNESGGISETINVMKLMLGNLREESW</sequence>
<protein>
    <submittedName>
        <fullName evidence="1">Uncharacterized phage protein (Possible DNA packaging)</fullName>
    </submittedName>
</protein>
<name>A0A1M5Z0P0_9FIRM</name>
<accession>A0A1M5Z0P0</accession>
<dbReference type="EMBL" id="FQXR01000018">
    <property type="protein sequence ID" value="SHI17835.1"/>
    <property type="molecule type" value="Genomic_DNA"/>
</dbReference>
<keyword evidence="2" id="KW-1185">Reference proteome</keyword>
<evidence type="ECO:0000313" key="2">
    <source>
        <dbReference type="Proteomes" id="UP000184389"/>
    </source>
</evidence>
<dbReference type="NCBIfam" id="TIGR01560">
    <property type="entry name" value="put_DNA_pack"/>
    <property type="match status" value="1"/>
</dbReference>
<organism evidence="1 2">
    <name type="scientific">Sporanaerobacter acetigenes DSM 13106</name>
    <dbReference type="NCBI Taxonomy" id="1123281"/>
    <lineage>
        <taxon>Bacteria</taxon>
        <taxon>Bacillati</taxon>
        <taxon>Bacillota</taxon>
        <taxon>Tissierellia</taxon>
        <taxon>Tissierellales</taxon>
        <taxon>Sporanaerobacteraceae</taxon>
        <taxon>Sporanaerobacter</taxon>
    </lineage>
</organism>
<dbReference type="OrthoDB" id="5654at2"/>
<dbReference type="STRING" id="1123281.SAMN02745180_02616"/>
<dbReference type="InterPro" id="IPR021146">
    <property type="entry name" value="Phage_gp6-like_head-tail"/>
</dbReference>
<evidence type="ECO:0000313" key="1">
    <source>
        <dbReference type="EMBL" id="SHI17835.1"/>
    </source>
</evidence>
<dbReference type="RefSeq" id="WP_072745237.1">
    <property type="nucleotide sequence ID" value="NZ_FQXR01000018.1"/>
</dbReference>
<dbReference type="Gene3D" id="1.10.3230.30">
    <property type="entry name" value="Phage gp6-like head-tail connector protein"/>
    <property type="match status" value="1"/>
</dbReference>
<dbReference type="Proteomes" id="UP000184389">
    <property type="component" value="Unassembled WGS sequence"/>
</dbReference>
<dbReference type="CDD" id="cd08054">
    <property type="entry name" value="gp6"/>
    <property type="match status" value="1"/>
</dbReference>
<gene>
    <name evidence="1" type="ORF">SAMN02745180_02616</name>
</gene>
<proteinExistence type="predicted"/>
<dbReference type="InterPro" id="IPR006450">
    <property type="entry name" value="Phage_HK97_gp6-like"/>
</dbReference>
<dbReference type="Pfam" id="PF05135">
    <property type="entry name" value="Phage_connect_1"/>
    <property type="match status" value="1"/>
</dbReference>